<dbReference type="RefSeq" id="WP_129655246.1">
    <property type="nucleotide sequence ID" value="NZ_ML142912.1"/>
</dbReference>
<comment type="caution">
    <text evidence="2">The sequence shown here is derived from an EMBL/GenBank/DDBJ whole genome shotgun (WGS) entry which is preliminary data.</text>
</comment>
<keyword evidence="1" id="KW-0732">Signal</keyword>
<gene>
    <name evidence="2" type="ORF">DN53_17285</name>
</gene>
<feature type="signal peptide" evidence="1">
    <location>
        <begin position="1"/>
        <end position="19"/>
    </location>
</feature>
<keyword evidence="3" id="KW-1185">Reference proteome</keyword>
<feature type="chain" id="PRO_5019460561" evidence="1">
    <location>
        <begin position="20"/>
        <end position="138"/>
    </location>
</feature>
<protein>
    <submittedName>
        <fullName evidence="2">Uncharacterized protein</fullName>
    </submittedName>
</protein>
<accession>A0A444VJB7</accession>
<evidence type="ECO:0000313" key="3">
    <source>
        <dbReference type="Proteomes" id="UP000290261"/>
    </source>
</evidence>
<organism evidence="2 3">
    <name type="scientific">Flagellimonas olearia</name>
    <dbReference type="NCBI Taxonomy" id="552546"/>
    <lineage>
        <taxon>Bacteria</taxon>
        <taxon>Pseudomonadati</taxon>
        <taxon>Bacteroidota</taxon>
        <taxon>Flavobacteriia</taxon>
        <taxon>Flavobacteriales</taxon>
        <taxon>Flavobacteriaceae</taxon>
        <taxon>Flagellimonas</taxon>
    </lineage>
</organism>
<reference evidence="2 3" key="1">
    <citation type="submission" date="2014-04" db="EMBL/GenBank/DDBJ databases">
        <title>Whole genome of Muricauda olearia.</title>
        <authorList>
            <person name="Zhang X.-H."/>
            <person name="Tang K."/>
        </authorList>
    </citation>
    <scope>NUCLEOTIDE SEQUENCE [LARGE SCALE GENOMIC DNA]</scope>
    <source>
        <strain evidence="2 3">Th120</strain>
    </source>
</reference>
<evidence type="ECO:0000256" key="1">
    <source>
        <dbReference type="SAM" id="SignalP"/>
    </source>
</evidence>
<proteinExistence type="predicted"/>
<dbReference type="AlphaFoldDB" id="A0A444VJB7"/>
<sequence length="138" mass="16278">MKTVTPLILFLCVGPLLLAQQGNVALQNFRFYENLALRDAQYEQTLHTMDLHDEQDYWTDQRNYERQLGTENFAAYLVYMKGKKDAYQQHLQHCSETCAHSGRFFERAHEYLSISDVEYFKQLMETGMVLNTSKKRNP</sequence>
<evidence type="ECO:0000313" key="2">
    <source>
        <dbReference type="EMBL" id="RYC50866.1"/>
    </source>
</evidence>
<name>A0A444VJB7_9FLAO</name>
<dbReference type="EMBL" id="JJMP01000008">
    <property type="protein sequence ID" value="RYC50866.1"/>
    <property type="molecule type" value="Genomic_DNA"/>
</dbReference>
<dbReference type="Proteomes" id="UP000290261">
    <property type="component" value="Unassembled WGS sequence"/>
</dbReference>